<feature type="non-terminal residue" evidence="1">
    <location>
        <position position="1"/>
    </location>
</feature>
<organism evidence="1 2">
    <name type="scientific">Suillus placidus</name>
    <dbReference type="NCBI Taxonomy" id="48579"/>
    <lineage>
        <taxon>Eukaryota</taxon>
        <taxon>Fungi</taxon>
        <taxon>Dikarya</taxon>
        <taxon>Basidiomycota</taxon>
        <taxon>Agaricomycotina</taxon>
        <taxon>Agaricomycetes</taxon>
        <taxon>Agaricomycetidae</taxon>
        <taxon>Boletales</taxon>
        <taxon>Suillineae</taxon>
        <taxon>Suillaceae</taxon>
        <taxon>Suillus</taxon>
    </lineage>
</organism>
<dbReference type="Proteomes" id="UP000714275">
    <property type="component" value="Unassembled WGS sequence"/>
</dbReference>
<accession>A0A9P7CYK0</accession>
<comment type="caution">
    <text evidence="1">The sequence shown here is derived from an EMBL/GenBank/DDBJ whole genome shotgun (WGS) entry which is preliminary data.</text>
</comment>
<proteinExistence type="predicted"/>
<feature type="non-terminal residue" evidence="1">
    <location>
        <position position="124"/>
    </location>
</feature>
<dbReference type="EMBL" id="JABBWD010000063">
    <property type="protein sequence ID" value="KAG1770793.1"/>
    <property type="molecule type" value="Genomic_DNA"/>
</dbReference>
<dbReference type="AlphaFoldDB" id="A0A9P7CYK0"/>
<evidence type="ECO:0000313" key="1">
    <source>
        <dbReference type="EMBL" id="KAG1770793.1"/>
    </source>
</evidence>
<protein>
    <submittedName>
        <fullName evidence="1">Uncharacterized protein</fullName>
    </submittedName>
</protein>
<evidence type="ECO:0000313" key="2">
    <source>
        <dbReference type="Proteomes" id="UP000714275"/>
    </source>
</evidence>
<sequence>GDPKAKSMAEVRLLIGQWQYCWGPINLWEKMFNEKLWAAQDRGSGSVNDFFSQCETHTTNGRQLLNELKTIAYSPCNGRQARDKCIQLHDLLSAVLSEVRFFEVKLDEYAPAVPLSRMSSTRYY</sequence>
<gene>
    <name evidence="1" type="ORF">EV702DRAFT_928213</name>
</gene>
<dbReference type="OrthoDB" id="2659386at2759"/>
<keyword evidence="2" id="KW-1185">Reference proteome</keyword>
<reference evidence="1" key="1">
    <citation type="journal article" date="2020" name="New Phytol.">
        <title>Comparative genomics reveals dynamic genome evolution in host specialist ectomycorrhizal fungi.</title>
        <authorList>
            <person name="Lofgren L.A."/>
            <person name="Nguyen N.H."/>
            <person name="Vilgalys R."/>
            <person name="Ruytinx J."/>
            <person name="Liao H.L."/>
            <person name="Branco S."/>
            <person name="Kuo A."/>
            <person name="LaButti K."/>
            <person name="Lipzen A."/>
            <person name="Andreopoulos W."/>
            <person name="Pangilinan J."/>
            <person name="Riley R."/>
            <person name="Hundley H."/>
            <person name="Na H."/>
            <person name="Barry K."/>
            <person name="Grigoriev I.V."/>
            <person name="Stajich J.E."/>
            <person name="Kennedy P.G."/>
        </authorList>
    </citation>
    <scope>NUCLEOTIDE SEQUENCE</scope>
    <source>
        <strain evidence="1">DOB743</strain>
    </source>
</reference>
<name>A0A9P7CYK0_9AGAM</name>